<dbReference type="RefSeq" id="WP_283417488.1">
    <property type="nucleotide sequence ID" value="NZ_FXUO01000007.1"/>
</dbReference>
<name>A0ABY1R8N9_9FLAO</name>
<dbReference type="Pfam" id="PF13648">
    <property type="entry name" value="Lipocalin_4"/>
    <property type="match status" value="1"/>
</dbReference>
<accession>A0ABY1R8N9</accession>
<proteinExistence type="predicted"/>
<protein>
    <submittedName>
        <fullName evidence="2">Lipocalin-like domain-containing protein</fullName>
    </submittedName>
</protein>
<feature type="domain" description="Lipocalin-like" evidence="1">
    <location>
        <begin position="29"/>
        <end position="130"/>
    </location>
</feature>
<evidence type="ECO:0000313" key="3">
    <source>
        <dbReference type="Proteomes" id="UP001158050"/>
    </source>
</evidence>
<organism evidence="2 3">
    <name type="scientific">Epilithonimonas pallida</name>
    <dbReference type="NCBI Taxonomy" id="373671"/>
    <lineage>
        <taxon>Bacteria</taxon>
        <taxon>Pseudomonadati</taxon>
        <taxon>Bacteroidota</taxon>
        <taxon>Flavobacteriia</taxon>
        <taxon>Flavobacteriales</taxon>
        <taxon>Weeksellaceae</taxon>
        <taxon>Chryseobacterium group</taxon>
        <taxon>Epilithonimonas</taxon>
    </lineage>
</organism>
<sequence length="154" mass="17719">MKKLLIFALISLVIISCRKDDDERSESLIVGTWKLIDQKTISGKDGSVLYSNTIPASDCIRKSNYIYKNNGIFIGEYFRNSQTGECGNIAYQEEMNYIYNDSEKTIYYKIDGITHDIKNVYSLTKTEMQILVNDKMDENGDGTPDKILRIYIKK</sequence>
<comment type="caution">
    <text evidence="2">The sequence shown here is derived from an EMBL/GenBank/DDBJ whole genome shotgun (WGS) entry which is preliminary data.</text>
</comment>
<gene>
    <name evidence="2" type="ORF">SAMN05421679_10782</name>
</gene>
<dbReference type="EMBL" id="FXUO01000007">
    <property type="protein sequence ID" value="SMP95384.1"/>
    <property type="molecule type" value="Genomic_DNA"/>
</dbReference>
<evidence type="ECO:0000313" key="2">
    <source>
        <dbReference type="EMBL" id="SMP95384.1"/>
    </source>
</evidence>
<dbReference type="InterPro" id="IPR024311">
    <property type="entry name" value="Lipocalin-like"/>
</dbReference>
<keyword evidence="3" id="KW-1185">Reference proteome</keyword>
<reference evidence="2 3" key="1">
    <citation type="submission" date="2017-05" db="EMBL/GenBank/DDBJ databases">
        <authorList>
            <person name="Varghese N."/>
            <person name="Submissions S."/>
        </authorList>
    </citation>
    <scope>NUCLEOTIDE SEQUENCE [LARGE SCALE GENOMIC DNA]</scope>
    <source>
        <strain evidence="2 3">DSM 18015</strain>
    </source>
</reference>
<dbReference type="Proteomes" id="UP001158050">
    <property type="component" value="Unassembled WGS sequence"/>
</dbReference>
<dbReference type="PROSITE" id="PS51257">
    <property type="entry name" value="PROKAR_LIPOPROTEIN"/>
    <property type="match status" value="1"/>
</dbReference>
<evidence type="ECO:0000259" key="1">
    <source>
        <dbReference type="Pfam" id="PF13648"/>
    </source>
</evidence>